<dbReference type="InterPro" id="IPR021955">
    <property type="entry name" value="DUF3572"/>
</dbReference>
<organism evidence="1">
    <name type="scientific">hydrothermal vent metagenome</name>
    <dbReference type="NCBI Taxonomy" id="652676"/>
    <lineage>
        <taxon>unclassified sequences</taxon>
        <taxon>metagenomes</taxon>
        <taxon>ecological metagenomes</taxon>
    </lineage>
</organism>
<protein>
    <recommendedName>
        <fullName evidence="2">DUF3572 domain-containing protein</fullName>
    </recommendedName>
</protein>
<dbReference type="AlphaFoldDB" id="A0A3B0SMY4"/>
<evidence type="ECO:0008006" key="2">
    <source>
        <dbReference type="Google" id="ProtNLM"/>
    </source>
</evidence>
<reference evidence="1" key="1">
    <citation type="submission" date="2018-06" db="EMBL/GenBank/DDBJ databases">
        <authorList>
            <person name="Zhirakovskaya E."/>
        </authorList>
    </citation>
    <scope>NUCLEOTIDE SEQUENCE</scope>
</reference>
<evidence type="ECO:0000313" key="1">
    <source>
        <dbReference type="EMBL" id="VAW05780.1"/>
    </source>
</evidence>
<proteinExistence type="predicted"/>
<accession>A0A3B0SMY4</accession>
<gene>
    <name evidence="1" type="ORF">MNBD_ALPHA01-666</name>
</gene>
<dbReference type="Pfam" id="PF12096">
    <property type="entry name" value="DUF3572"/>
    <property type="match status" value="1"/>
</dbReference>
<name>A0A3B0SMY4_9ZZZZ</name>
<dbReference type="EMBL" id="UOEJ01000219">
    <property type="protein sequence ID" value="VAW05780.1"/>
    <property type="molecule type" value="Genomic_DNA"/>
</dbReference>
<sequence>MNDEQAEILGLRALSYLAADEEILMAYLRLSGITPEELRNSAADPAILGSILDYFLHNEKRLIAFCEAQNIAPESLVRARKCLPGGETIPYSG</sequence>